<comment type="caution">
    <text evidence="2">The sequence shown here is derived from an EMBL/GenBank/DDBJ whole genome shotgun (WGS) entry which is preliminary data.</text>
</comment>
<reference evidence="2" key="1">
    <citation type="submission" date="2020-04" db="EMBL/GenBank/DDBJ databases">
        <authorList>
            <person name="Zhang T."/>
        </authorList>
    </citation>
    <scope>NUCLEOTIDE SEQUENCE</scope>
    <source>
        <strain evidence="2">HKST-UBA01</strain>
    </source>
</reference>
<feature type="signal peptide" evidence="1">
    <location>
        <begin position="1"/>
        <end position="27"/>
    </location>
</feature>
<dbReference type="PROSITE" id="PS51257">
    <property type="entry name" value="PROKAR_LIPOPROTEIN"/>
    <property type="match status" value="1"/>
</dbReference>
<dbReference type="EMBL" id="JAGQHR010000432">
    <property type="protein sequence ID" value="MCA9728621.1"/>
    <property type="molecule type" value="Genomic_DNA"/>
</dbReference>
<feature type="chain" id="PRO_5036894565" description="LruC domain-containing protein" evidence="1">
    <location>
        <begin position="28"/>
        <end position="607"/>
    </location>
</feature>
<evidence type="ECO:0008006" key="4">
    <source>
        <dbReference type="Google" id="ProtNLM"/>
    </source>
</evidence>
<accession>A0A956RPH1</accession>
<dbReference type="Proteomes" id="UP000697710">
    <property type="component" value="Unassembled WGS sequence"/>
</dbReference>
<protein>
    <recommendedName>
        <fullName evidence="4">LruC domain-containing protein</fullName>
    </recommendedName>
</protein>
<dbReference type="AlphaFoldDB" id="A0A956RPH1"/>
<evidence type="ECO:0000313" key="2">
    <source>
        <dbReference type="EMBL" id="MCA9728621.1"/>
    </source>
</evidence>
<gene>
    <name evidence="2" type="ORF">KC729_13110</name>
</gene>
<sequence length="607" mass="64872">MNRLRPAFRTLAPTVAALGALSISLLAGCSDDDKPTEPGIMTHDPDAATVVSVDRFSDTAATLMKRSENPGLPAANAPIDYDAGEPFRTMGLGPDGQMVRYYNFDVQPLAPAPIYVFFRAGASTPLAGQLNVIGVIPGDAGYNDFWRVNKVIVPDDYVANEIANVAEITARGYEVQATSTIVNCPVVPDGSTASLRYQSTDNGLTRGWYDEKIVKYFNFSEHALEMTGGGQVPVSEIRVTFNINPNEAGGGPPSGFKAETGTMQTHNVLQTLPADMAYSPLWDVDVYDNADFAMVHNWDTALGTNLLGEGVALVNCPVVSVGSRHPVDPDTAPQVSVDRFSDDAGTLFRRSENASLPAANAPIDFDSGAPFLTRGLGPNGASIQYYNFDVQPTGPAPIFVLVRDGESDPVDGQLNIIDVLPGDAGYNDFWRVSFVTVPSGYVANTITSYEQIAREGYPRQVTDVIVNCPVVPDGSTASLRFTDESTELHRGWKDGRVVKYFTFSEDDIMATGQGMVPLADILVSFNINPGETGGGPPSGFKTETGSDQTHNVVAVLPGMPGYSPLWDVDIYDNADFDGVHDWTSATMANVLATGAAVVNCPVVTVSR</sequence>
<proteinExistence type="predicted"/>
<reference evidence="2" key="2">
    <citation type="journal article" date="2021" name="Microbiome">
        <title>Successional dynamics and alternative stable states in a saline activated sludge microbial community over 9 years.</title>
        <authorList>
            <person name="Wang Y."/>
            <person name="Ye J."/>
            <person name="Ju F."/>
            <person name="Liu L."/>
            <person name="Boyd J.A."/>
            <person name="Deng Y."/>
            <person name="Parks D.H."/>
            <person name="Jiang X."/>
            <person name="Yin X."/>
            <person name="Woodcroft B.J."/>
            <person name="Tyson G.W."/>
            <person name="Hugenholtz P."/>
            <person name="Polz M.F."/>
            <person name="Zhang T."/>
        </authorList>
    </citation>
    <scope>NUCLEOTIDE SEQUENCE</scope>
    <source>
        <strain evidence="2">HKST-UBA01</strain>
    </source>
</reference>
<organism evidence="2 3">
    <name type="scientific">Eiseniibacteriota bacterium</name>
    <dbReference type="NCBI Taxonomy" id="2212470"/>
    <lineage>
        <taxon>Bacteria</taxon>
        <taxon>Candidatus Eiseniibacteriota</taxon>
    </lineage>
</organism>
<evidence type="ECO:0000313" key="3">
    <source>
        <dbReference type="Proteomes" id="UP000697710"/>
    </source>
</evidence>
<evidence type="ECO:0000256" key="1">
    <source>
        <dbReference type="SAM" id="SignalP"/>
    </source>
</evidence>
<name>A0A956RPH1_UNCEI</name>
<keyword evidence="1" id="KW-0732">Signal</keyword>